<feature type="compositionally biased region" description="Basic residues" evidence="1">
    <location>
        <begin position="21"/>
        <end position="36"/>
    </location>
</feature>
<evidence type="ECO:0000313" key="2">
    <source>
        <dbReference type="EMBL" id="NNG36382.1"/>
    </source>
</evidence>
<dbReference type="AlphaFoldDB" id="A0A849AHS7"/>
<gene>
    <name evidence="2" type="ORF">HKD39_11790</name>
</gene>
<comment type="caution">
    <text evidence="2">The sequence shown here is derived from an EMBL/GenBank/DDBJ whole genome shotgun (WGS) entry which is preliminary data.</text>
</comment>
<keyword evidence="3" id="KW-1185">Reference proteome</keyword>
<dbReference type="Proteomes" id="UP000562984">
    <property type="component" value="Unassembled WGS sequence"/>
</dbReference>
<sequence>MLDEYAVLRMRRAELAEATRPGRRSTKRAGRTRPTRPGRPSSAPGTTAKDAR</sequence>
<reference evidence="2 3" key="1">
    <citation type="submission" date="2020-05" db="EMBL/GenBank/DDBJ databases">
        <title>Nakamurella sp. DB0629 isolated from air conditioner.</title>
        <authorList>
            <person name="Kim D.H."/>
            <person name="Kim D.-U."/>
        </authorList>
    </citation>
    <scope>NUCLEOTIDE SEQUENCE [LARGE SCALE GENOMIC DNA]</scope>
    <source>
        <strain evidence="2 3">DB0629</strain>
    </source>
</reference>
<dbReference type="RefSeq" id="WP_171200080.1">
    <property type="nucleotide sequence ID" value="NZ_JABEND010000006.1"/>
</dbReference>
<accession>A0A849AHS7</accession>
<evidence type="ECO:0000313" key="3">
    <source>
        <dbReference type="Proteomes" id="UP000562984"/>
    </source>
</evidence>
<name>A0A849AHS7_9ACTN</name>
<feature type="region of interest" description="Disordered" evidence="1">
    <location>
        <begin position="13"/>
        <end position="52"/>
    </location>
</feature>
<evidence type="ECO:0000256" key="1">
    <source>
        <dbReference type="SAM" id="MobiDB-lite"/>
    </source>
</evidence>
<protein>
    <submittedName>
        <fullName evidence="2">Uncharacterized protein</fullName>
    </submittedName>
</protein>
<organism evidence="2 3">
    <name type="scientific">Nakamurella aerolata</name>
    <dbReference type="NCBI Taxonomy" id="1656892"/>
    <lineage>
        <taxon>Bacteria</taxon>
        <taxon>Bacillati</taxon>
        <taxon>Actinomycetota</taxon>
        <taxon>Actinomycetes</taxon>
        <taxon>Nakamurellales</taxon>
        <taxon>Nakamurellaceae</taxon>
        <taxon>Nakamurella</taxon>
    </lineage>
</organism>
<proteinExistence type="predicted"/>
<dbReference type="EMBL" id="JABEND010000006">
    <property type="protein sequence ID" value="NNG36382.1"/>
    <property type="molecule type" value="Genomic_DNA"/>
</dbReference>